<keyword evidence="5" id="KW-1185">Reference proteome</keyword>
<dbReference type="Pfam" id="PF04300">
    <property type="entry name" value="FBA"/>
    <property type="match status" value="1"/>
</dbReference>
<proteinExistence type="predicted"/>
<dbReference type="PANTHER" id="PTHR12125">
    <property type="entry name" value="F-BOX ONLY PROTEIN 6-LIKE PROTEIN"/>
    <property type="match status" value="1"/>
</dbReference>
<dbReference type="InterPro" id="IPR036047">
    <property type="entry name" value="F-box-like_dom_sf"/>
</dbReference>
<dbReference type="AlphaFoldDB" id="A0AAV5WRF5"/>
<feature type="compositionally biased region" description="Basic and acidic residues" evidence="1">
    <location>
        <begin position="282"/>
        <end position="301"/>
    </location>
</feature>
<dbReference type="Proteomes" id="UP001432322">
    <property type="component" value="Unassembled WGS sequence"/>
</dbReference>
<reference evidence="4" key="1">
    <citation type="submission" date="2023-10" db="EMBL/GenBank/DDBJ databases">
        <title>Genome assembly of Pristionchus species.</title>
        <authorList>
            <person name="Yoshida K."/>
            <person name="Sommer R.J."/>
        </authorList>
    </citation>
    <scope>NUCLEOTIDE SEQUENCE</scope>
    <source>
        <strain evidence="4">RS5133</strain>
    </source>
</reference>
<feature type="domain" description="F-box" evidence="2">
    <location>
        <begin position="1"/>
        <end position="47"/>
    </location>
</feature>
<feature type="region of interest" description="Disordered" evidence="1">
    <location>
        <begin position="278"/>
        <end position="301"/>
    </location>
</feature>
<evidence type="ECO:0000259" key="2">
    <source>
        <dbReference type="PROSITE" id="PS50181"/>
    </source>
</evidence>
<dbReference type="PANTHER" id="PTHR12125:SF5">
    <property type="entry name" value="F-BOX DOMAIN-CONTAINING PROTEIN"/>
    <property type="match status" value="1"/>
</dbReference>
<dbReference type="GO" id="GO:0006516">
    <property type="term" value="P:glycoprotein catabolic process"/>
    <property type="evidence" value="ECO:0007669"/>
    <property type="project" value="TreeGrafter"/>
</dbReference>
<dbReference type="Gene3D" id="2.60.120.260">
    <property type="entry name" value="Galactose-binding domain-like"/>
    <property type="match status" value="1"/>
</dbReference>
<dbReference type="SUPFAM" id="SSF49785">
    <property type="entry name" value="Galactose-binding domain-like"/>
    <property type="match status" value="1"/>
</dbReference>
<evidence type="ECO:0000313" key="5">
    <source>
        <dbReference type="Proteomes" id="UP001432322"/>
    </source>
</evidence>
<dbReference type="GO" id="GO:0061630">
    <property type="term" value="F:ubiquitin protein ligase activity"/>
    <property type="evidence" value="ECO:0007669"/>
    <property type="project" value="TreeGrafter"/>
</dbReference>
<gene>
    <name evidence="4" type="ORF">PFISCL1PPCAC_25894</name>
</gene>
<protein>
    <recommendedName>
        <fullName evidence="6">F-box domain-containing protein</fullName>
    </recommendedName>
</protein>
<dbReference type="InterPro" id="IPR008979">
    <property type="entry name" value="Galactose-bd-like_sf"/>
</dbReference>
<accession>A0AAV5WRF5</accession>
<dbReference type="SMART" id="SM01198">
    <property type="entry name" value="FBA"/>
    <property type="match status" value="1"/>
</dbReference>
<dbReference type="GO" id="GO:0031146">
    <property type="term" value="P:SCF-dependent proteasomal ubiquitin-dependent protein catabolic process"/>
    <property type="evidence" value="ECO:0007669"/>
    <property type="project" value="TreeGrafter"/>
</dbReference>
<dbReference type="GO" id="GO:0036503">
    <property type="term" value="P:ERAD pathway"/>
    <property type="evidence" value="ECO:0007669"/>
    <property type="project" value="TreeGrafter"/>
</dbReference>
<dbReference type="InterPro" id="IPR001810">
    <property type="entry name" value="F-box_dom"/>
</dbReference>
<evidence type="ECO:0000313" key="4">
    <source>
        <dbReference type="EMBL" id="GMT34597.1"/>
    </source>
</evidence>
<name>A0AAV5WRF5_9BILA</name>
<organism evidence="4 5">
    <name type="scientific">Pristionchus fissidentatus</name>
    <dbReference type="NCBI Taxonomy" id="1538716"/>
    <lineage>
        <taxon>Eukaryota</taxon>
        <taxon>Metazoa</taxon>
        <taxon>Ecdysozoa</taxon>
        <taxon>Nematoda</taxon>
        <taxon>Chromadorea</taxon>
        <taxon>Rhabditida</taxon>
        <taxon>Rhabditina</taxon>
        <taxon>Diplogasteromorpha</taxon>
        <taxon>Diplogasteroidea</taxon>
        <taxon>Neodiplogasteridae</taxon>
        <taxon>Pristionchus</taxon>
    </lineage>
</organism>
<dbReference type="GO" id="GO:0019005">
    <property type="term" value="C:SCF ubiquitin ligase complex"/>
    <property type="evidence" value="ECO:0007669"/>
    <property type="project" value="TreeGrafter"/>
</dbReference>
<dbReference type="FunFam" id="2.60.120.260:FF:000012">
    <property type="entry name" value="F-box only protein 2"/>
    <property type="match status" value="1"/>
</dbReference>
<dbReference type="GO" id="GO:0005737">
    <property type="term" value="C:cytoplasm"/>
    <property type="evidence" value="ECO:0007669"/>
    <property type="project" value="UniProtKB-ARBA"/>
</dbReference>
<comment type="caution">
    <text evidence="4">The sequence shown here is derived from an EMBL/GenBank/DDBJ whole genome shotgun (WGS) entry which is preliminary data.</text>
</comment>
<dbReference type="SUPFAM" id="SSF81383">
    <property type="entry name" value="F-box domain"/>
    <property type="match status" value="1"/>
</dbReference>
<dbReference type="PROSITE" id="PS51114">
    <property type="entry name" value="FBA"/>
    <property type="match status" value="1"/>
</dbReference>
<evidence type="ECO:0000259" key="3">
    <source>
        <dbReference type="PROSITE" id="PS51114"/>
    </source>
</evidence>
<sequence length="301" mass="35073">MPTLDEYPDVVIQEIAKRLDYSTIREMKLVNRSVYATLSDPLLWIDLCERDHRIVPSRAFRKGLAKHALNDENCFGKLDFERIWVKDPFRSNLVPPMLPSIETMKRDYGWTFTENSWTRMIVEEIPSDEHPEISRCIATSHSWGGRLVTIDLVKEGVPEWLLDHVRPRIVVSEMVRPRFDCASVYRMLAQLLEEGEDANGRGAPLQRCRAVERTWPQWDPAKWERVEVEFDGYPAGMRKIAVGSEGKDKQYWRGNYGAKFANLQIRTEMPEEFRWLSAEEADGNRERRQAMKRPADSSDTV</sequence>
<dbReference type="EMBL" id="BTSY01000006">
    <property type="protein sequence ID" value="GMT34597.1"/>
    <property type="molecule type" value="Genomic_DNA"/>
</dbReference>
<evidence type="ECO:0000256" key="1">
    <source>
        <dbReference type="SAM" id="MobiDB-lite"/>
    </source>
</evidence>
<dbReference type="InterPro" id="IPR039752">
    <property type="entry name" value="F-box_only"/>
</dbReference>
<evidence type="ECO:0008006" key="6">
    <source>
        <dbReference type="Google" id="ProtNLM"/>
    </source>
</evidence>
<feature type="domain" description="FBA" evidence="3">
    <location>
        <begin position="83"/>
        <end position="269"/>
    </location>
</feature>
<dbReference type="PROSITE" id="PS50181">
    <property type="entry name" value="FBOX"/>
    <property type="match status" value="1"/>
</dbReference>
<dbReference type="InterPro" id="IPR007397">
    <property type="entry name" value="F-box-assoc_dom"/>
</dbReference>